<name>A0ABZ0Z1V3_9CAUD</name>
<dbReference type="EMBL" id="OR769222">
    <property type="protein sequence ID" value="WQJ53026.1"/>
    <property type="molecule type" value="Genomic_DNA"/>
</dbReference>
<organism evidence="1 2">
    <name type="scientific">phage Lak_Megaphage_RVC_JS4_GC31</name>
    <dbReference type="NCBI Taxonomy" id="3109228"/>
    <lineage>
        <taxon>Viruses</taxon>
        <taxon>Duplodnaviria</taxon>
        <taxon>Heunggongvirae</taxon>
        <taxon>Uroviricota</taxon>
        <taxon>Caudoviricetes</taxon>
        <taxon>Caudoviricetes code 15 clade</taxon>
    </lineage>
</organism>
<evidence type="ECO:0000313" key="2">
    <source>
        <dbReference type="Proteomes" id="UP001349343"/>
    </source>
</evidence>
<sequence length="159" mass="18135">MKIKNYNEAAFEELKKSLFKHIDGGNSVHVLLKMINEVNEQFPGIKNIFIHDMGSFLTHWFSLVQDSRRCSLPLRAKILTVDMVMKYSDFNNFSIFCYDKIDQTVNKHTNRLLANDILSYLTCVIKAVIQSTRRSIGLDLNSKKYGVKTNTGTAAVPAE</sequence>
<accession>A0ABZ0Z1V3</accession>
<dbReference type="Proteomes" id="UP001349343">
    <property type="component" value="Segment"/>
</dbReference>
<proteinExistence type="predicted"/>
<keyword evidence="2" id="KW-1185">Reference proteome</keyword>
<protein>
    <submittedName>
        <fullName evidence="1">Uncharacterized protein</fullName>
    </submittedName>
</protein>
<reference evidence="1 2" key="1">
    <citation type="submission" date="2023-11" db="EMBL/GenBank/DDBJ databases">
        <authorList>
            <person name="Cook R."/>
            <person name="Crisci M."/>
            <person name="Pye H."/>
            <person name="Adriaenssens E."/>
            <person name="Santini J."/>
        </authorList>
    </citation>
    <scope>NUCLEOTIDE SEQUENCE [LARGE SCALE GENOMIC DNA]</scope>
    <source>
        <strain evidence="1">Lak_Megaphage_RVC_JS4_GC31</strain>
    </source>
</reference>
<evidence type="ECO:0000313" key="1">
    <source>
        <dbReference type="EMBL" id="WQJ53026.1"/>
    </source>
</evidence>